<protein>
    <recommendedName>
        <fullName evidence="3">Cytochrome c domain-containing protein</fullName>
    </recommendedName>
</protein>
<dbReference type="SUPFAM" id="SSF51004">
    <property type="entry name" value="C-terminal (heme d1) domain of cytochrome cd1-nitrite reductase"/>
    <property type="match status" value="1"/>
</dbReference>
<dbReference type="InterPro" id="IPR051200">
    <property type="entry name" value="Host-pathogen_enzymatic-act"/>
</dbReference>
<dbReference type="Gene3D" id="2.130.10.10">
    <property type="entry name" value="YVTN repeat-like/Quinoprotein amine dehydrogenase"/>
    <property type="match status" value="1"/>
</dbReference>
<gene>
    <name evidence="1" type="ORF">A2V91_06345</name>
</gene>
<dbReference type="PANTHER" id="PTHR47197:SF3">
    <property type="entry name" value="DIHYDRO-HEME D1 DEHYDROGENASE"/>
    <property type="match status" value="1"/>
</dbReference>
<comment type="caution">
    <text evidence="1">The sequence shown here is derived from an EMBL/GenBank/DDBJ whole genome shotgun (WGS) entry which is preliminary data.</text>
</comment>
<dbReference type="InterPro" id="IPR011048">
    <property type="entry name" value="Haem_d1_sf"/>
</dbReference>
<reference evidence="1 2" key="1">
    <citation type="journal article" date="2016" name="Nat. Commun.">
        <title>Thousands of microbial genomes shed light on interconnected biogeochemical processes in an aquifer system.</title>
        <authorList>
            <person name="Anantharaman K."/>
            <person name="Brown C.T."/>
            <person name="Hug L.A."/>
            <person name="Sharon I."/>
            <person name="Castelle C.J."/>
            <person name="Probst A.J."/>
            <person name="Thomas B.C."/>
            <person name="Singh A."/>
            <person name="Wilkins M.J."/>
            <person name="Karaoz U."/>
            <person name="Brodie E.L."/>
            <person name="Williams K.H."/>
            <person name="Hubbard S.S."/>
            <person name="Banfield J.F."/>
        </authorList>
    </citation>
    <scope>NUCLEOTIDE SEQUENCE [LARGE SCALE GENOMIC DNA]</scope>
</reference>
<dbReference type="Proteomes" id="UP000179334">
    <property type="component" value="Unassembled WGS sequence"/>
</dbReference>
<accession>A0A1F6T6T8</accession>
<organism evidence="1 2">
    <name type="scientific">Candidatus Muproteobacteria bacterium RBG_16_64_10</name>
    <dbReference type="NCBI Taxonomy" id="1817757"/>
    <lineage>
        <taxon>Bacteria</taxon>
        <taxon>Pseudomonadati</taxon>
        <taxon>Pseudomonadota</taxon>
        <taxon>Candidatus Muproteobacteria</taxon>
    </lineage>
</organism>
<dbReference type="GO" id="GO:0020037">
    <property type="term" value="F:heme binding"/>
    <property type="evidence" value="ECO:0007669"/>
    <property type="project" value="InterPro"/>
</dbReference>
<evidence type="ECO:0000313" key="2">
    <source>
        <dbReference type="Proteomes" id="UP000179334"/>
    </source>
</evidence>
<dbReference type="InterPro" id="IPR015943">
    <property type="entry name" value="WD40/YVTN_repeat-like_dom_sf"/>
</dbReference>
<dbReference type="PANTHER" id="PTHR47197">
    <property type="entry name" value="PROTEIN NIRF"/>
    <property type="match status" value="1"/>
</dbReference>
<name>A0A1F6T6T8_9PROT</name>
<dbReference type="EMBL" id="MFSR01000016">
    <property type="protein sequence ID" value="OGI40838.1"/>
    <property type="molecule type" value="Genomic_DNA"/>
</dbReference>
<dbReference type="InterPro" id="IPR036909">
    <property type="entry name" value="Cyt_c-like_dom_sf"/>
</dbReference>
<evidence type="ECO:0000313" key="1">
    <source>
        <dbReference type="EMBL" id="OGI40838.1"/>
    </source>
</evidence>
<dbReference type="AlphaFoldDB" id="A0A1F6T6T8"/>
<evidence type="ECO:0008006" key="3">
    <source>
        <dbReference type="Google" id="ProtNLM"/>
    </source>
</evidence>
<sequence length="651" mass="68496">MDAPRIAGLMMITDAQARTMVRNGSDNRGMPGFGPSEITDTELNNLISWLRNSCGGMGGGGMGGGGGGCPAPARPAGTEVKVDLLDADPWFTDRGNDNATDPYDDNRRVILATGQYVTYTNTGRTWHTATNGGKGKDTGYIGYAGNLGAGTGYFYAAQGTDIASGCHHYQCKLHPYMQTEVCTAGNTPVENTRASKVAIAKPDKAGSGEVWVNVQSQDESNSDAFDGTMQVIDAANWNIKNYIANVGNNPHNAWPGKDGSGRSVVLTANWHDNTATLIDGGTKSVLRTSAVGAAPAHVQVTPGSNERWFVTIMGSVSVQELDLNRMRAGQDPNVGAPIRGEATPHGIWFCDDGDHFLTANTVANSVSLYSVNQRRQLSTTGTGGSTPLASAVFHGYGTGGCVRGYTNNAGTASVSVYDINPGGGTITRNSSVIPAALRDSSGNLKLRDTSIYPVRWVHLPVQTPVSPVDATTHGRFMVTANKASFNVSITALNSKGDPTAIYTFPAGLGAHGVSVGRKAVCDSGKTSDICYYAYVTNTFEDYISVYDLERVAGSGAPGSANEQVALQGYGAKALCAGQTSCNVPITIFCPDCRSGAHVGDVALKKTTTRYTFLKEPVWIDPLYTTLELPLDLKSSTGAQGIMVSPAAKPWP</sequence>
<dbReference type="GO" id="GO:0009055">
    <property type="term" value="F:electron transfer activity"/>
    <property type="evidence" value="ECO:0007669"/>
    <property type="project" value="InterPro"/>
</dbReference>
<proteinExistence type="predicted"/>
<dbReference type="Gene3D" id="1.10.760.10">
    <property type="entry name" value="Cytochrome c-like domain"/>
    <property type="match status" value="1"/>
</dbReference>